<dbReference type="AlphaFoldDB" id="A0AAW1NGA5"/>
<feature type="domain" description="Thioredoxin" evidence="8">
    <location>
        <begin position="19"/>
        <end position="143"/>
    </location>
</feature>
<dbReference type="PROSITE" id="PS51352">
    <property type="entry name" value="THIOREDOXIN_2"/>
    <property type="match status" value="1"/>
</dbReference>
<dbReference type="PRINTS" id="PR00421">
    <property type="entry name" value="THIOREDOXIN"/>
</dbReference>
<evidence type="ECO:0000256" key="3">
    <source>
        <dbReference type="ARBA" id="ARBA00023157"/>
    </source>
</evidence>
<evidence type="ECO:0000256" key="6">
    <source>
        <dbReference type="SAM" id="Phobius"/>
    </source>
</evidence>
<dbReference type="PANTHER" id="PTHR18929:SF218">
    <property type="entry name" value="PROTEIN DISULFIDE-ISOMERASE 5-2"/>
    <property type="match status" value="1"/>
</dbReference>
<evidence type="ECO:0000256" key="7">
    <source>
        <dbReference type="SAM" id="SignalP"/>
    </source>
</evidence>
<reference evidence="9" key="1">
    <citation type="submission" date="2024-03" db="EMBL/GenBank/DDBJ databases">
        <title>WGS assembly of Saponaria officinalis var. Norfolk2.</title>
        <authorList>
            <person name="Jenkins J."/>
            <person name="Shu S."/>
            <person name="Grimwood J."/>
            <person name="Barry K."/>
            <person name="Goodstein D."/>
            <person name="Schmutz J."/>
            <person name="Leebens-Mack J."/>
            <person name="Osbourn A."/>
        </authorList>
    </citation>
    <scope>NUCLEOTIDE SEQUENCE [LARGE SCALE GENOMIC DNA]</scope>
    <source>
        <strain evidence="9">JIC</strain>
    </source>
</reference>
<evidence type="ECO:0000259" key="8">
    <source>
        <dbReference type="PROSITE" id="PS51352"/>
    </source>
</evidence>
<evidence type="ECO:0000256" key="2">
    <source>
        <dbReference type="ARBA" id="ARBA00022729"/>
    </source>
</evidence>
<feature type="chain" id="PRO_5043710522" description="Thioredoxin domain-containing protein" evidence="7">
    <location>
        <begin position="26"/>
        <end position="429"/>
    </location>
</feature>
<comment type="caution">
    <text evidence="9">The sequence shown here is derived from an EMBL/GenBank/DDBJ whole genome shotgun (WGS) entry which is preliminary data.</text>
</comment>
<organism evidence="9 10">
    <name type="scientific">Saponaria officinalis</name>
    <name type="common">Common soapwort</name>
    <name type="synonym">Lychnis saponaria</name>
    <dbReference type="NCBI Taxonomy" id="3572"/>
    <lineage>
        <taxon>Eukaryota</taxon>
        <taxon>Viridiplantae</taxon>
        <taxon>Streptophyta</taxon>
        <taxon>Embryophyta</taxon>
        <taxon>Tracheophyta</taxon>
        <taxon>Spermatophyta</taxon>
        <taxon>Magnoliopsida</taxon>
        <taxon>eudicotyledons</taxon>
        <taxon>Gunneridae</taxon>
        <taxon>Pentapetalae</taxon>
        <taxon>Caryophyllales</taxon>
        <taxon>Caryophyllaceae</taxon>
        <taxon>Caryophylleae</taxon>
        <taxon>Saponaria</taxon>
    </lineage>
</organism>
<dbReference type="CDD" id="cd02961">
    <property type="entry name" value="PDI_a_family"/>
    <property type="match status" value="1"/>
</dbReference>
<dbReference type="Gene3D" id="3.40.30.10">
    <property type="entry name" value="Glutaredoxin"/>
    <property type="match status" value="2"/>
</dbReference>
<keyword evidence="6" id="KW-1133">Transmembrane helix</keyword>
<dbReference type="GO" id="GO:0034976">
    <property type="term" value="P:response to endoplasmic reticulum stress"/>
    <property type="evidence" value="ECO:0007669"/>
    <property type="project" value="TreeGrafter"/>
</dbReference>
<evidence type="ECO:0000256" key="5">
    <source>
        <dbReference type="SAM" id="MobiDB-lite"/>
    </source>
</evidence>
<dbReference type="InterPro" id="IPR017937">
    <property type="entry name" value="Thioredoxin_CS"/>
</dbReference>
<dbReference type="EMBL" id="JBDFQZ010000001">
    <property type="protein sequence ID" value="KAK9758183.1"/>
    <property type="molecule type" value="Genomic_DNA"/>
</dbReference>
<dbReference type="Proteomes" id="UP001443914">
    <property type="component" value="Unassembled WGS sequence"/>
</dbReference>
<protein>
    <recommendedName>
        <fullName evidence="8">Thioredoxin domain-containing protein</fullName>
    </recommendedName>
</protein>
<name>A0AAW1NGA5_SAPOF</name>
<dbReference type="SUPFAM" id="SSF52833">
    <property type="entry name" value="Thioredoxin-like"/>
    <property type="match status" value="1"/>
</dbReference>
<keyword evidence="6" id="KW-0472">Membrane</keyword>
<evidence type="ECO:0000256" key="4">
    <source>
        <dbReference type="ARBA" id="ARBA00023284"/>
    </source>
</evidence>
<evidence type="ECO:0000256" key="1">
    <source>
        <dbReference type="ARBA" id="ARBA00006347"/>
    </source>
</evidence>
<sequence length="429" mass="48503">MKFHSPATATAAALLSLSLLHISLATPISGEFAVDGKVIELNDSNFDSAISTFDFVLVDFYAPWCGHCKRLSPELDAAAPVLAQLKKPIVIAKIDADKFRRVGDKYEIDGFPSLKVFMHGVPTDYYGPRKADVLVRFLKKFVAPDVAVLESDSDISNFVKEAGTVFPMYLGFGMNESTISKFAIKYKKRAWFAVAKGFSDNTMEFYDFDKVPALMSLHPTYDERNIFYGPFDDQFLEDFIKQNVFPLCLPINPETLKLLRDEERKIVLTLVDNLHEEKSKQLVKVLKAAASANRNYLFAYAGLQQFPDFVETFGISKSLELPKMVVWDGKEEYFTVIDSDRIGEDDQGSQVTHFLEGYKEGRTVLKTISGPSFMQFLNSMVGFKLIIVIVFATAVIMLFLFAGYEEERPRRQPLRPESNEVERPADKED</sequence>
<keyword evidence="10" id="KW-1185">Reference proteome</keyword>
<feature type="compositionally biased region" description="Basic and acidic residues" evidence="5">
    <location>
        <begin position="417"/>
        <end position="429"/>
    </location>
</feature>
<dbReference type="Pfam" id="PF13848">
    <property type="entry name" value="Thioredoxin_6"/>
    <property type="match status" value="1"/>
</dbReference>
<keyword evidence="3" id="KW-1015">Disulfide bond</keyword>
<dbReference type="PROSITE" id="PS00194">
    <property type="entry name" value="THIOREDOXIN_1"/>
    <property type="match status" value="1"/>
</dbReference>
<accession>A0AAW1NGA5</accession>
<feature type="signal peptide" evidence="7">
    <location>
        <begin position="1"/>
        <end position="25"/>
    </location>
</feature>
<proteinExistence type="inferred from homology"/>
<dbReference type="GO" id="GO:0005783">
    <property type="term" value="C:endoplasmic reticulum"/>
    <property type="evidence" value="ECO:0007669"/>
    <property type="project" value="TreeGrafter"/>
</dbReference>
<feature type="transmembrane region" description="Helical" evidence="6">
    <location>
        <begin position="381"/>
        <end position="404"/>
    </location>
</feature>
<keyword evidence="2 7" id="KW-0732">Signal</keyword>
<dbReference type="InterPro" id="IPR013766">
    <property type="entry name" value="Thioredoxin_domain"/>
</dbReference>
<dbReference type="InterPro" id="IPR036249">
    <property type="entry name" value="Thioredoxin-like_sf"/>
</dbReference>
<evidence type="ECO:0000313" key="9">
    <source>
        <dbReference type="EMBL" id="KAK9758183.1"/>
    </source>
</evidence>
<dbReference type="GO" id="GO:0006457">
    <property type="term" value="P:protein folding"/>
    <property type="evidence" value="ECO:0007669"/>
    <property type="project" value="TreeGrafter"/>
</dbReference>
<evidence type="ECO:0000313" key="10">
    <source>
        <dbReference type="Proteomes" id="UP001443914"/>
    </source>
</evidence>
<dbReference type="FunFam" id="3.40.30.10:FF:000107">
    <property type="entry name" value="Protein disulfide-isomerase 5-2"/>
    <property type="match status" value="1"/>
</dbReference>
<keyword evidence="4" id="KW-0676">Redox-active center</keyword>
<dbReference type="PANTHER" id="PTHR18929">
    <property type="entry name" value="PROTEIN DISULFIDE ISOMERASE"/>
    <property type="match status" value="1"/>
</dbReference>
<feature type="region of interest" description="Disordered" evidence="5">
    <location>
        <begin position="409"/>
        <end position="429"/>
    </location>
</feature>
<dbReference type="Pfam" id="PF00085">
    <property type="entry name" value="Thioredoxin"/>
    <property type="match status" value="1"/>
</dbReference>
<keyword evidence="6" id="KW-0812">Transmembrane</keyword>
<dbReference type="GO" id="GO:0003756">
    <property type="term" value="F:protein disulfide isomerase activity"/>
    <property type="evidence" value="ECO:0007669"/>
    <property type="project" value="TreeGrafter"/>
</dbReference>
<gene>
    <name evidence="9" type="ORF">RND81_01G213300</name>
</gene>
<comment type="similarity">
    <text evidence="1">Belongs to the protein disulfide isomerase family.</text>
</comment>